<feature type="compositionally biased region" description="Basic and acidic residues" evidence="1">
    <location>
        <begin position="86"/>
        <end position="109"/>
    </location>
</feature>
<dbReference type="AlphaFoldDB" id="A0A0D0B375"/>
<dbReference type="HOGENOM" id="CLU_142421_0_0_1"/>
<feature type="compositionally biased region" description="Low complexity" evidence="1">
    <location>
        <begin position="53"/>
        <end position="63"/>
    </location>
</feature>
<evidence type="ECO:0000313" key="2">
    <source>
        <dbReference type="EMBL" id="KIK57705.1"/>
    </source>
</evidence>
<dbReference type="EMBL" id="KN834789">
    <property type="protein sequence ID" value="KIK57705.1"/>
    <property type="molecule type" value="Genomic_DNA"/>
</dbReference>
<protein>
    <submittedName>
        <fullName evidence="2">Uncharacterized protein</fullName>
    </submittedName>
</protein>
<sequence>MSGLNQQNYARTVEQTNQGIIDGRPEGQQPPRAPVTFDTVVDKDASLSNPQQSSASHTSASATLNGATSLEVDDSLGKPGSGMTSKELRHDGMPGRKKGEMGDLQWQRD</sequence>
<feature type="compositionally biased region" description="Polar residues" evidence="1">
    <location>
        <begin position="1"/>
        <end position="19"/>
    </location>
</feature>
<gene>
    <name evidence="2" type="ORF">GYMLUDRAFT_228745</name>
</gene>
<evidence type="ECO:0000313" key="3">
    <source>
        <dbReference type="Proteomes" id="UP000053593"/>
    </source>
</evidence>
<dbReference type="Proteomes" id="UP000053593">
    <property type="component" value="Unassembled WGS sequence"/>
</dbReference>
<organism evidence="2 3">
    <name type="scientific">Collybiopsis luxurians FD-317 M1</name>
    <dbReference type="NCBI Taxonomy" id="944289"/>
    <lineage>
        <taxon>Eukaryota</taxon>
        <taxon>Fungi</taxon>
        <taxon>Dikarya</taxon>
        <taxon>Basidiomycota</taxon>
        <taxon>Agaricomycotina</taxon>
        <taxon>Agaricomycetes</taxon>
        <taxon>Agaricomycetidae</taxon>
        <taxon>Agaricales</taxon>
        <taxon>Marasmiineae</taxon>
        <taxon>Omphalotaceae</taxon>
        <taxon>Collybiopsis</taxon>
        <taxon>Collybiopsis luxurians</taxon>
    </lineage>
</organism>
<proteinExistence type="predicted"/>
<keyword evidence="3" id="KW-1185">Reference proteome</keyword>
<feature type="region of interest" description="Disordered" evidence="1">
    <location>
        <begin position="1"/>
        <end position="109"/>
    </location>
</feature>
<dbReference type="OrthoDB" id="3260716at2759"/>
<evidence type="ECO:0000256" key="1">
    <source>
        <dbReference type="SAM" id="MobiDB-lite"/>
    </source>
</evidence>
<accession>A0A0D0B375</accession>
<name>A0A0D0B375_9AGAR</name>
<reference evidence="2 3" key="1">
    <citation type="submission" date="2014-04" db="EMBL/GenBank/DDBJ databases">
        <title>Evolutionary Origins and Diversification of the Mycorrhizal Mutualists.</title>
        <authorList>
            <consortium name="DOE Joint Genome Institute"/>
            <consortium name="Mycorrhizal Genomics Consortium"/>
            <person name="Kohler A."/>
            <person name="Kuo A."/>
            <person name="Nagy L.G."/>
            <person name="Floudas D."/>
            <person name="Copeland A."/>
            <person name="Barry K.W."/>
            <person name="Cichocki N."/>
            <person name="Veneault-Fourrey C."/>
            <person name="LaButti K."/>
            <person name="Lindquist E.A."/>
            <person name="Lipzen A."/>
            <person name="Lundell T."/>
            <person name="Morin E."/>
            <person name="Murat C."/>
            <person name="Riley R."/>
            <person name="Ohm R."/>
            <person name="Sun H."/>
            <person name="Tunlid A."/>
            <person name="Henrissat B."/>
            <person name="Grigoriev I.V."/>
            <person name="Hibbett D.S."/>
            <person name="Martin F."/>
        </authorList>
    </citation>
    <scope>NUCLEOTIDE SEQUENCE [LARGE SCALE GENOMIC DNA]</scope>
    <source>
        <strain evidence="2 3">FD-317 M1</strain>
    </source>
</reference>